<name>C0EI75_9FIRM</name>
<reference evidence="1 2" key="1">
    <citation type="submission" date="2009-01" db="EMBL/GenBank/DDBJ databases">
        <authorList>
            <person name="Fulton L."/>
            <person name="Clifton S."/>
            <person name="Fulton B."/>
            <person name="Xu J."/>
            <person name="Minx P."/>
            <person name="Pepin K.H."/>
            <person name="Johnson M."/>
            <person name="Bhonagiri V."/>
            <person name="Nash W.E."/>
            <person name="Mardis E.R."/>
            <person name="Wilson R.K."/>
        </authorList>
    </citation>
    <scope>NUCLEOTIDE SEQUENCE [LARGE SCALE GENOMIC DNA]</scope>
    <source>
        <strain evidence="1 2">DSM 5476</strain>
    </source>
</reference>
<dbReference type="STRING" id="537013.CLOSTMETH_03570"/>
<proteinExistence type="predicted"/>
<dbReference type="HOGENOM" id="CLU_3042068_0_0_9"/>
<organism evidence="1 2">
    <name type="scientific">[Clostridium] methylpentosum DSM 5476</name>
    <dbReference type="NCBI Taxonomy" id="537013"/>
    <lineage>
        <taxon>Bacteria</taxon>
        <taxon>Bacillati</taxon>
        <taxon>Bacillota</taxon>
        <taxon>Clostridia</taxon>
        <taxon>Eubacteriales</taxon>
        <taxon>Oscillospiraceae</taxon>
        <taxon>Oscillospiraceae incertae sedis</taxon>
    </lineage>
</organism>
<dbReference type="Proteomes" id="UP000003340">
    <property type="component" value="Unassembled WGS sequence"/>
</dbReference>
<accession>C0EI75</accession>
<keyword evidence="2" id="KW-1185">Reference proteome</keyword>
<evidence type="ECO:0000313" key="1">
    <source>
        <dbReference type="EMBL" id="EEG28883.1"/>
    </source>
</evidence>
<sequence length="54" mass="6148">MEHTPFVPVFLYIKKTTRSGSKKALGKNAKKIQESIQHQIEEEQAGEQLTMGNF</sequence>
<comment type="caution">
    <text evidence="1">The sequence shown here is derived from an EMBL/GenBank/DDBJ whole genome shotgun (WGS) entry which is preliminary data.</text>
</comment>
<dbReference type="AlphaFoldDB" id="C0EI75"/>
<reference evidence="1 2" key="2">
    <citation type="submission" date="2009-02" db="EMBL/GenBank/DDBJ databases">
        <title>Draft genome sequence of Clostridium methylpentosum (DSM 5476).</title>
        <authorList>
            <person name="Sudarsanam P."/>
            <person name="Ley R."/>
            <person name="Guruge J."/>
            <person name="Turnbaugh P.J."/>
            <person name="Mahowald M."/>
            <person name="Liep D."/>
            <person name="Gordon J."/>
        </authorList>
    </citation>
    <scope>NUCLEOTIDE SEQUENCE [LARGE SCALE GENOMIC DNA]</scope>
    <source>
        <strain evidence="1 2">DSM 5476</strain>
    </source>
</reference>
<dbReference type="EMBL" id="ACEC01000124">
    <property type="protein sequence ID" value="EEG28883.1"/>
    <property type="molecule type" value="Genomic_DNA"/>
</dbReference>
<protein>
    <submittedName>
        <fullName evidence="1">Uncharacterized protein</fullName>
    </submittedName>
</protein>
<evidence type="ECO:0000313" key="2">
    <source>
        <dbReference type="Proteomes" id="UP000003340"/>
    </source>
</evidence>
<gene>
    <name evidence="1" type="ORF">CLOSTMETH_03570</name>
</gene>